<evidence type="ECO:0000313" key="2">
    <source>
        <dbReference type="Proteomes" id="UP000735302"/>
    </source>
</evidence>
<accession>A0AAV3Y774</accession>
<proteinExistence type="predicted"/>
<evidence type="ECO:0000313" key="1">
    <source>
        <dbReference type="EMBL" id="GFN78037.1"/>
    </source>
</evidence>
<dbReference type="AlphaFoldDB" id="A0AAV3Y774"/>
<comment type="caution">
    <text evidence="1">The sequence shown here is derived from an EMBL/GenBank/DDBJ whole genome shotgun (WGS) entry which is preliminary data.</text>
</comment>
<dbReference type="EMBL" id="BLXT01000540">
    <property type="protein sequence ID" value="GFN78037.1"/>
    <property type="molecule type" value="Genomic_DNA"/>
</dbReference>
<sequence>MKSGSPSNERINGEVMELGIEERDWARLCCPQNIPGIKEPKHSITTTGRAGDNWTSYCFYRSWPFRLL</sequence>
<organism evidence="1 2">
    <name type="scientific">Plakobranchus ocellatus</name>
    <dbReference type="NCBI Taxonomy" id="259542"/>
    <lineage>
        <taxon>Eukaryota</taxon>
        <taxon>Metazoa</taxon>
        <taxon>Spiralia</taxon>
        <taxon>Lophotrochozoa</taxon>
        <taxon>Mollusca</taxon>
        <taxon>Gastropoda</taxon>
        <taxon>Heterobranchia</taxon>
        <taxon>Euthyneura</taxon>
        <taxon>Panpulmonata</taxon>
        <taxon>Sacoglossa</taxon>
        <taxon>Placobranchoidea</taxon>
        <taxon>Plakobranchidae</taxon>
        <taxon>Plakobranchus</taxon>
    </lineage>
</organism>
<name>A0AAV3Y774_9GAST</name>
<gene>
    <name evidence="1" type="ORF">PoB_000454300</name>
</gene>
<keyword evidence="2" id="KW-1185">Reference proteome</keyword>
<protein>
    <submittedName>
        <fullName evidence="1">Uncharacterized protein</fullName>
    </submittedName>
</protein>
<reference evidence="1 2" key="1">
    <citation type="journal article" date="2021" name="Elife">
        <title>Chloroplast acquisition without the gene transfer in kleptoplastic sea slugs, Plakobranchus ocellatus.</title>
        <authorList>
            <person name="Maeda T."/>
            <person name="Takahashi S."/>
            <person name="Yoshida T."/>
            <person name="Shimamura S."/>
            <person name="Takaki Y."/>
            <person name="Nagai Y."/>
            <person name="Toyoda A."/>
            <person name="Suzuki Y."/>
            <person name="Arimoto A."/>
            <person name="Ishii H."/>
            <person name="Satoh N."/>
            <person name="Nishiyama T."/>
            <person name="Hasebe M."/>
            <person name="Maruyama T."/>
            <person name="Minagawa J."/>
            <person name="Obokata J."/>
            <person name="Shigenobu S."/>
        </authorList>
    </citation>
    <scope>NUCLEOTIDE SEQUENCE [LARGE SCALE GENOMIC DNA]</scope>
</reference>
<dbReference type="Proteomes" id="UP000735302">
    <property type="component" value="Unassembled WGS sequence"/>
</dbReference>